<feature type="region of interest" description="Disordered" evidence="1">
    <location>
        <begin position="472"/>
        <end position="492"/>
    </location>
</feature>
<dbReference type="PANTHER" id="PTHR31138:SF1">
    <property type="entry name" value="PDZ DOMAIN-CONTAINING PROTEIN"/>
    <property type="match status" value="1"/>
</dbReference>
<evidence type="ECO:0000256" key="1">
    <source>
        <dbReference type="SAM" id="MobiDB-lite"/>
    </source>
</evidence>
<proteinExistence type="predicted"/>
<sequence>MPAPTDVSTSTTYTPVQYDVDENKLSAISPEAFYGSLLDENKPSTIFCYLTDALFFHIDTHCDVPGLRGTGVIEPEKLVWMKKTMGMGDEADSSTKYSVLIIADGFLGNIHTSPVSAFCPASLILCIQASVLSMNLLLLYKTARVPYHGITSSSGDNVPTLDRRAFLHLAVFEAQAAPNETFGAVANAQRARSDEAMRMMYSAAGIGPSSPMFTIGSHANPQGQLGGCQVPNFENTSPGSKRYTGSAASSPTPSYDGYGRQYGNGGNNPDAGGDSHATWLDTTNAVLNLANTVMGGSGNGDGSPGGVGSGNSASGGFNFNDDGGFGSQEFDGGWNSGGSGSPFGTQTFNSAGGFGDGGFSDQQFGTGEFGGAGMMYTHGPNFGGGEDVNVKVDTLKFSIRDSKHDFLYKTFRPLATGLVKKQLQKAIADSVRTALEYVDGQLVGVRDRMEEAKADENRSRTQVLQELFQRKKDEAESVKSGATSKKDDKHAQFKLVSKRDSEILKDKGYHGGWVNRTQERNEAAKKGQDWRSEA</sequence>
<dbReference type="EMBL" id="SGPJ01000275">
    <property type="protein sequence ID" value="THG95953.1"/>
    <property type="molecule type" value="Genomic_DNA"/>
</dbReference>
<feature type="region of interest" description="Disordered" evidence="1">
    <location>
        <begin position="224"/>
        <end position="278"/>
    </location>
</feature>
<evidence type="ECO:0000313" key="3">
    <source>
        <dbReference type="EMBL" id="THG95953.1"/>
    </source>
</evidence>
<feature type="domain" description="HAM1-like C-terminal" evidence="2">
    <location>
        <begin position="390"/>
        <end position="534"/>
    </location>
</feature>
<organism evidence="3 4">
    <name type="scientific">Hermanssonia centrifuga</name>
    <dbReference type="NCBI Taxonomy" id="98765"/>
    <lineage>
        <taxon>Eukaryota</taxon>
        <taxon>Fungi</taxon>
        <taxon>Dikarya</taxon>
        <taxon>Basidiomycota</taxon>
        <taxon>Agaricomycotina</taxon>
        <taxon>Agaricomycetes</taxon>
        <taxon>Polyporales</taxon>
        <taxon>Meruliaceae</taxon>
        <taxon>Hermanssonia</taxon>
    </lineage>
</organism>
<feature type="region of interest" description="Disordered" evidence="1">
    <location>
        <begin position="295"/>
        <end position="359"/>
    </location>
</feature>
<comment type="caution">
    <text evidence="3">The sequence shown here is derived from an EMBL/GenBank/DDBJ whole genome shotgun (WGS) entry which is preliminary data.</text>
</comment>
<dbReference type="InterPro" id="IPR027842">
    <property type="entry name" value="HAM1-like_C"/>
</dbReference>
<evidence type="ECO:0000313" key="4">
    <source>
        <dbReference type="Proteomes" id="UP000309038"/>
    </source>
</evidence>
<name>A0A4S4KD92_9APHY</name>
<dbReference type="PANTHER" id="PTHR31138">
    <property type="entry name" value="CHROMOSOME 19, WHOLE GENOME SHOTGUN SEQUENCE"/>
    <property type="match status" value="1"/>
</dbReference>
<keyword evidence="4" id="KW-1185">Reference proteome</keyword>
<evidence type="ECO:0000259" key="2">
    <source>
        <dbReference type="Pfam" id="PF14613"/>
    </source>
</evidence>
<feature type="region of interest" description="Disordered" evidence="1">
    <location>
        <begin position="507"/>
        <end position="534"/>
    </location>
</feature>
<accession>A0A4S4KD92</accession>
<feature type="compositionally biased region" description="Basic and acidic residues" evidence="1">
    <location>
        <begin position="517"/>
        <end position="534"/>
    </location>
</feature>
<dbReference type="Proteomes" id="UP000309038">
    <property type="component" value="Unassembled WGS sequence"/>
</dbReference>
<gene>
    <name evidence="3" type="ORF">EW026_g5781</name>
</gene>
<reference evidence="3 4" key="1">
    <citation type="submission" date="2019-02" db="EMBL/GenBank/DDBJ databases">
        <title>Genome sequencing of the rare red list fungi Phlebia centrifuga.</title>
        <authorList>
            <person name="Buettner E."/>
            <person name="Kellner H."/>
        </authorList>
    </citation>
    <scope>NUCLEOTIDE SEQUENCE [LARGE SCALE GENOMIC DNA]</scope>
    <source>
        <strain evidence="3 4">DSM 108282</strain>
    </source>
</reference>
<feature type="compositionally biased region" description="Gly residues" evidence="1">
    <location>
        <begin position="295"/>
        <end position="309"/>
    </location>
</feature>
<dbReference type="Pfam" id="PF14613">
    <property type="entry name" value="HAM1_C"/>
    <property type="match status" value="1"/>
</dbReference>
<feature type="compositionally biased region" description="Low complexity" evidence="1">
    <location>
        <begin position="310"/>
        <end position="322"/>
    </location>
</feature>
<dbReference type="AlphaFoldDB" id="A0A4S4KD92"/>
<protein>
    <recommendedName>
        <fullName evidence="2">HAM1-like C-terminal domain-containing protein</fullName>
    </recommendedName>
</protein>